<proteinExistence type="predicted"/>
<organism evidence="1 2">
    <name type="scientific">Curtobacterium citri</name>
    <dbReference type="NCBI Taxonomy" id="3055139"/>
    <lineage>
        <taxon>Bacteria</taxon>
        <taxon>Bacillati</taxon>
        <taxon>Actinomycetota</taxon>
        <taxon>Actinomycetes</taxon>
        <taxon>Micrococcales</taxon>
        <taxon>Microbacteriaceae</taxon>
        <taxon>Curtobacterium</taxon>
    </lineage>
</organism>
<sequence length="79" mass="8577">MAGQGWGVGVDALRLRGRSETEWDIIEGRSDRLVGRVIRENGAYFLTDVGRDTEVGAFYRLEQTVAAAHTVFGGAGFTS</sequence>
<evidence type="ECO:0000313" key="2">
    <source>
        <dbReference type="Proteomes" id="UP001237823"/>
    </source>
</evidence>
<reference evidence="1 2" key="1">
    <citation type="submission" date="2023-06" db="EMBL/GenBank/DDBJ databases">
        <authorList>
            <person name="Feng G."/>
            <person name="Li J."/>
            <person name="Zhu H."/>
        </authorList>
    </citation>
    <scope>NUCLEOTIDE SEQUENCE [LARGE SCALE GENOMIC DNA]</scope>
    <source>
        <strain evidence="1 2">RHCKG23</strain>
    </source>
</reference>
<protein>
    <submittedName>
        <fullName evidence="1">Uncharacterized protein</fullName>
    </submittedName>
</protein>
<evidence type="ECO:0000313" key="1">
    <source>
        <dbReference type="EMBL" id="MDM7886546.1"/>
    </source>
</evidence>
<keyword evidence="2" id="KW-1185">Reference proteome</keyword>
<dbReference type="RefSeq" id="WP_289459892.1">
    <property type="nucleotide sequence ID" value="NZ_JAUCML010000013.1"/>
</dbReference>
<dbReference type="EMBL" id="JAUCML010000013">
    <property type="protein sequence ID" value="MDM7886546.1"/>
    <property type="molecule type" value="Genomic_DNA"/>
</dbReference>
<gene>
    <name evidence="1" type="ORF">QUG92_15655</name>
</gene>
<comment type="caution">
    <text evidence="1">The sequence shown here is derived from an EMBL/GenBank/DDBJ whole genome shotgun (WGS) entry which is preliminary data.</text>
</comment>
<accession>A0ABT7TAF8</accession>
<name>A0ABT7TAF8_9MICO</name>
<dbReference type="Proteomes" id="UP001237823">
    <property type="component" value="Unassembled WGS sequence"/>
</dbReference>